<dbReference type="PANTHER" id="PTHR23531:SF1">
    <property type="entry name" value="QUINOLENE RESISTANCE PROTEIN NORA"/>
    <property type="match status" value="1"/>
</dbReference>
<dbReference type="PROSITE" id="PS50850">
    <property type="entry name" value="MFS"/>
    <property type="match status" value="1"/>
</dbReference>
<reference evidence="3" key="1">
    <citation type="submission" date="2019-08" db="EMBL/GenBank/DDBJ databases">
        <authorList>
            <person name="Kucharzyk K."/>
            <person name="Murdoch R.W."/>
            <person name="Higgins S."/>
            <person name="Loffler F."/>
        </authorList>
    </citation>
    <scope>NUCLEOTIDE SEQUENCE</scope>
</reference>
<dbReference type="PANTHER" id="PTHR23531">
    <property type="entry name" value="QUINOLENE RESISTANCE PROTEIN NORA"/>
    <property type="match status" value="1"/>
</dbReference>
<dbReference type="AlphaFoldDB" id="A0A645FPT8"/>
<dbReference type="Gene3D" id="1.20.1250.20">
    <property type="entry name" value="MFS general substrate transporter like domains"/>
    <property type="match status" value="1"/>
</dbReference>
<dbReference type="InterPro" id="IPR020846">
    <property type="entry name" value="MFS_dom"/>
</dbReference>
<evidence type="ECO:0000259" key="2">
    <source>
        <dbReference type="PROSITE" id="PS50850"/>
    </source>
</evidence>
<dbReference type="Pfam" id="PF07690">
    <property type="entry name" value="MFS_1"/>
    <property type="match status" value="1"/>
</dbReference>
<organism evidence="3">
    <name type="scientific">bioreactor metagenome</name>
    <dbReference type="NCBI Taxonomy" id="1076179"/>
    <lineage>
        <taxon>unclassified sequences</taxon>
        <taxon>metagenomes</taxon>
        <taxon>ecological metagenomes</taxon>
    </lineage>
</organism>
<dbReference type="InterPro" id="IPR011701">
    <property type="entry name" value="MFS"/>
</dbReference>
<feature type="transmembrane region" description="Helical" evidence="1">
    <location>
        <begin position="6"/>
        <end position="25"/>
    </location>
</feature>
<dbReference type="InterPro" id="IPR036259">
    <property type="entry name" value="MFS_trans_sf"/>
</dbReference>
<keyword evidence="1" id="KW-0472">Membrane</keyword>
<feature type="domain" description="Major facilitator superfamily (MFS) profile" evidence="2">
    <location>
        <begin position="1"/>
        <end position="164"/>
    </location>
</feature>
<gene>
    <name evidence="3" type="ORF">SDC9_163781</name>
</gene>
<feature type="transmembrane region" description="Helical" evidence="1">
    <location>
        <begin position="37"/>
        <end position="58"/>
    </location>
</feature>
<proteinExistence type="predicted"/>
<dbReference type="GO" id="GO:0022857">
    <property type="term" value="F:transmembrane transporter activity"/>
    <property type="evidence" value="ECO:0007669"/>
    <property type="project" value="InterPro"/>
</dbReference>
<dbReference type="EMBL" id="VSSQ01063391">
    <property type="protein sequence ID" value="MPN16441.1"/>
    <property type="molecule type" value="Genomic_DNA"/>
</dbReference>
<evidence type="ECO:0000256" key="1">
    <source>
        <dbReference type="SAM" id="Phobius"/>
    </source>
</evidence>
<dbReference type="SUPFAM" id="SSF103473">
    <property type="entry name" value="MFS general substrate transporter"/>
    <property type="match status" value="1"/>
</dbReference>
<name>A0A645FPT8_9ZZZZ</name>
<evidence type="ECO:0000313" key="3">
    <source>
        <dbReference type="EMBL" id="MPN16441.1"/>
    </source>
</evidence>
<protein>
    <recommendedName>
        <fullName evidence="2">Major facilitator superfamily (MFS) profile domain-containing protein</fullName>
    </recommendedName>
</protein>
<accession>A0A645FPT8</accession>
<dbReference type="InterPro" id="IPR052714">
    <property type="entry name" value="MFS_Exporter"/>
</dbReference>
<feature type="transmembrane region" description="Helical" evidence="1">
    <location>
        <begin position="108"/>
        <end position="126"/>
    </location>
</feature>
<feature type="transmembrane region" description="Helical" evidence="1">
    <location>
        <begin position="132"/>
        <end position="154"/>
    </location>
</feature>
<keyword evidence="1" id="KW-1133">Transmembrane helix</keyword>
<feature type="transmembrane region" description="Helical" evidence="1">
    <location>
        <begin position="64"/>
        <end position="87"/>
    </location>
</feature>
<sequence length="164" mass="17372">MGVQSGMGVFFSLMAVGLIASRLFTGKMVDQGKISKVISIGTFICILGFVILALLNGIENNLGLITVLLYLVAIVLGVGYGMVFPAYNTLFVNLAPNNRRATASSTYLTSWDLGIGVGLILGGWIADGAGGLSMAFMAGVFIVTLSFVFFVRVAGPHYNTHKLR</sequence>
<keyword evidence="1" id="KW-0812">Transmembrane</keyword>
<comment type="caution">
    <text evidence="3">The sequence shown here is derived from an EMBL/GenBank/DDBJ whole genome shotgun (WGS) entry which is preliminary data.</text>
</comment>